<reference evidence="1" key="1">
    <citation type="journal article" date="2023" name="Insect Mol. Biol.">
        <title>Genome sequencing provides insights into the evolution of gene families encoding plant cell wall-degrading enzymes in longhorned beetles.</title>
        <authorList>
            <person name="Shin N.R."/>
            <person name="Okamura Y."/>
            <person name="Kirsch R."/>
            <person name="Pauchet Y."/>
        </authorList>
    </citation>
    <scope>NUCLEOTIDE SEQUENCE</scope>
    <source>
        <strain evidence="1">RBIC_L_NR</strain>
    </source>
</reference>
<protein>
    <submittedName>
        <fullName evidence="1">Uncharacterized protein</fullName>
    </submittedName>
</protein>
<name>A0AAV8XH98_9CUCU</name>
<evidence type="ECO:0000313" key="1">
    <source>
        <dbReference type="EMBL" id="KAJ8938319.1"/>
    </source>
</evidence>
<evidence type="ECO:0000313" key="2">
    <source>
        <dbReference type="Proteomes" id="UP001162156"/>
    </source>
</evidence>
<dbReference type="Proteomes" id="UP001162156">
    <property type="component" value="Unassembled WGS sequence"/>
</dbReference>
<proteinExistence type="predicted"/>
<sequence>MKGAVDQKGYEAISEVAERTRVALEANRFTDATNLWGSTETAVGRNTYGIDFYNILKKITGKSLTYKTRDGKYLNLYSSVI</sequence>
<gene>
    <name evidence="1" type="ORF">NQ314_011531</name>
</gene>
<dbReference type="EMBL" id="JANEYF010003202">
    <property type="protein sequence ID" value="KAJ8938319.1"/>
    <property type="molecule type" value="Genomic_DNA"/>
</dbReference>
<organism evidence="1 2">
    <name type="scientific">Rhamnusium bicolor</name>
    <dbReference type="NCBI Taxonomy" id="1586634"/>
    <lineage>
        <taxon>Eukaryota</taxon>
        <taxon>Metazoa</taxon>
        <taxon>Ecdysozoa</taxon>
        <taxon>Arthropoda</taxon>
        <taxon>Hexapoda</taxon>
        <taxon>Insecta</taxon>
        <taxon>Pterygota</taxon>
        <taxon>Neoptera</taxon>
        <taxon>Endopterygota</taxon>
        <taxon>Coleoptera</taxon>
        <taxon>Polyphaga</taxon>
        <taxon>Cucujiformia</taxon>
        <taxon>Chrysomeloidea</taxon>
        <taxon>Cerambycidae</taxon>
        <taxon>Lepturinae</taxon>
        <taxon>Rhagiini</taxon>
        <taxon>Rhamnusium</taxon>
    </lineage>
</organism>
<dbReference type="AlphaFoldDB" id="A0AAV8XH98"/>
<accession>A0AAV8XH98</accession>
<keyword evidence="2" id="KW-1185">Reference proteome</keyword>
<comment type="caution">
    <text evidence="1">The sequence shown here is derived from an EMBL/GenBank/DDBJ whole genome shotgun (WGS) entry which is preliminary data.</text>
</comment>